<dbReference type="OrthoDB" id="10003372at2759"/>
<evidence type="ECO:0000256" key="1">
    <source>
        <dbReference type="SAM" id="MobiDB-lite"/>
    </source>
</evidence>
<accession>A0A9D3QJM4</accession>
<gene>
    <name evidence="4" type="ORF">MATL_G00038770</name>
</gene>
<reference evidence="4" key="1">
    <citation type="submission" date="2021-01" db="EMBL/GenBank/DDBJ databases">
        <authorList>
            <person name="Zahm M."/>
            <person name="Roques C."/>
            <person name="Cabau C."/>
            <person name="Klopp C."/>
            <person name="Donnadieu C."/>
            <person name="Jouanno E."/>
            <person name="Lampietro C."/>
            <person name="Louis A."/>
            <person name="Herpin A."/>
            <person name="Echchiki A."/>
            <person name="Berthelot C."/>
            <person name="Parey E."/>
            <person name="Roest-Crollius H."/>
            <person name="Braasch I."/>
            <person name="Postlethwait J."/>
            <person name="Bobe J."/>
            <person name="Montfort J."/>
            <person name="Bouchez O."/>
            <person name="Begum T."/>
            <person name="Mejri S."/>
            <person name="Adams A."/>
            <person name="Chen W.-J."/>
            <person name="Guiguen Y."/>
        </authorList>
    </citation>
    <scope>NUCLEOTIDE SEQUENCE</scope>
    <source>
        <strain evidence="4">YG-15Mar2019-1</strain>
        <tissue evidence="4">Brain</tissue>
    </source>
</reference>
<feature type="transmembrane region" description="Helical" evidence="2">
    <location>
        <begin position="43"/>
        <end position="63"/>
    </location>
</feature>
<keyword evidence="2" id="KW-1133">Transmembrane helix</keyword>
<evidence type="ECO:0000313" key="5">
    <source>
        <dbReference type="Proteomes" id="UP001046870"/>
    </source>
</evidence>
<proteinExistence type="predicted"/>
<comment type="caution">
    <text evidence="4">The sequence shown here is derived from an EMBL/GenBank/DDBJ whole genome shotgun (WGS) entry which is preliminary data.</text>
</comment>
<feature type="domain" description="OCIA" evidence="3">
    <location>
        <begin position="27"/>
        <end position="83"/>
    </location>
</feature>
<dbReference type="InterPro" id="IPR040187">
    <property type="entry name" value="OCAD1/2"/>
</dbReference>
<keyword evidence="2" id="KW-0472">Membrane</keyword>
<dbReference type="AlphaFoldDB" id="A0A9D3QJM4"/>
<sequence length="124" mass="13793">MSKTAMTSEAAEWGGQRMCPLGDRHVHRDEVRQIIRECQEESFWYRALPLSLGSIAITGALLYNGVLHPSKRFGPFPKLAVAAQDSGGASIRNTGGSVTTCARSVKRTRHPRLQRENRAEEMQL</sequence>
<keyword evidence="5" id="KW-1185">Reference proteome</keyword>
<evidence type="ECO:0000259" key="3">
    <source>
        <dbReference type="Pfam" id="PF07051"/>
    </source>
</evidence>
<feature type="region of interest" description="Disordered" evidence="1">
    <location>
        <begin position="93"/>
        <end position="124"/>
    </location>
</feature>
<keyword evidence="2" id="KW-0812">Transmembrane</keyword>
<feature type="compositionally biased region" description="Polar residues" evidence="1">
    <location>
        <begin position="93"/>
        <end position="102"/>
    </location>
</feature>
<dbReference type="PANTHER" id="PTHR13336">
    <property type="entry name" value="OVARIAN CARCINOMA IMMUNOREACTIVE ANTIGEN"/>
    <property type="match status" value="1"/>
</dbReference>
<dbReference type="Pfam" id="PF07051">
    <property type="entry name" value="OCIA"/>
    <property type="match status" value="1"/>
</dbReference>
<feature type="compositionally biased region" description="Basic and acidic residues" evidence="1">
    <location>
        <begin position="113"/>
        <end position="124"/>
    </location>
</feature>
<organism evidence="4 5">
    <name type="scientific">Megalops atlanticus</name>
    <name type="common">Tarpon</name>
    <name type="synonym">Clupea gigantea</name>
    <dbReference type="NCBI Taxonomy" id="7932"/>
    <lineage>
        <taxon>Eukaryota</taxon>
        <taxon>Metazoa</taxon>
        <taxon>Chordata</taxon>
        <taxon>Craniata</taxon>
        <taxon>Vertebrata</taxon>
        <taxon>Euteleostomi</taxon>
        <taxon>Actinopterygii</taxon>
        <taxon>Neopterygii</taxon>
        <taxon>Teleostei</taxon>
        <taxon>Elopiformes</taxon>
        <taxon>Megalopidae</taxon>
        <taxon>Megalops</taxon>
    </lineage>
</organism>
<name>A0A9D3QJM4_MEGAT</name>
<dbReference type="EMBL" id="JAFDVH010000002">
    <property type="protein sequence ID" value="KAG7488849.1"/>
    <property type="molecule type" value="Genomic_DNA"/>
</dbReference>
<dbReference type="InterPro" id="IPR009764">
    <property type="entry name" value="OCIA_dom"/>
</dbReference>
<dbReference type="PANTHER" id="PTHR13336:SF2">
    <property type="entry name" value="OCIA DOMAIN-CONTAINING PROTEIN 2"/>
    <property type="match status" value="1"/>
</dbReference>
<dbReference type="Proteomes" id="UP001046870">
    <property type="component" value="Chromosome 2"/>
</dbReference>
<protein>
    <recommendedName>
        <fullName evidence="3">OCIA domain-containing protein</fullName>
    </recommendedName>
</protein>
<evidence type="ECO:0000313" key="4">
    <source>
        <dbReference type="EMBL" id="KAG7488849.1"/>
    </source>
</evidence>
<evidence type="ECO:0000256" key="2">
    <source>
        <dbReference type="SAM" id="Phobius"/>
    </source>
</evidence>
<dbReference type="GO" id="GO:0005743">
    <property type="term" value="C:mitochondrial inner membrane"/>
    <property type="evidence" value="ECO:0007669"/>
    <property type="project" value="TreeGrafter"/>
</dbReference>